<gene>
    <name evidence="2" type="ORF">LX95_00229</name>
</gene>
<dbReference type="InterPro" id="IPR026341">
    <property type="entry name" value="T9SS_type_B"/>
</dbReference>
<feature type="domain" description="PKD" evidence="1">
    <location>
        <begin position="403"/>
        <end position="433"/>
    </location>
</feature>
<reference evidence="2 3" key="1">
    <citation type="submission" date="2018-06" db="EMBL/GenBank/DDBJ databases">
        <title>Genomic Encyclopedia of Archaeal and Bacterial Type Strains, Phase II (KMG-II): from individual species to whole genera.</title>
        <authorList>
            <person name="Goeker M."/>
        </authorList>
    </citation>
    <scope>NUCLEOTIDE SEQUENCE [LARGE SCALE GENOMIC DNA]</scope>
    <source>
        <strain evidence="2 3">DSM 15361</strain>
    </source>
</reference>
<name>A0A2W7IAG6_9FLAO</name>
<accession>A0A2W7IAG6</accession>
<dbReference type="Gene3D" id="2.130.10.10">
    <property type="entry name" value="YVTN repeat-like/Quinoprotein amine dehydrogenase"/>
    <property type="match status" value="1"/>
</dbReference>
<organism evidence="2 3">
    <name type="scientific">Mesonia algae</name>
    <dbReference type="NCBI Taxonomy" id="213248"/>
    <lineage>
        <taxon>Bacteria</taxon>
        <taxon>Pseudomonadati</taxon>
        <taxon>Bacteroidota</taxon>
        <taxon>Flavobacteriia</taxon>
        <taxon>Flavobacteriales</taxon>
        <taxon>Flavobacteriaceae</taxon>
        <taxon>Mesonia</taxon>
    </lineage>
</organism>
<keyword evidence="3" id="KW-1185">Reference proteome</keyword>
<evidence type="ECO:0000259" key="1">
    <source>
        <dbReference type="PROSITE" id="PS50093"/>
    </source>
</evidence>
<dbReference type="InterPro" id="IPR000601">
    <property type="entry name" value="PKD_dom"/>
</dbReference>
<protein>
    <submittedName>
        <fullName evidence="2">Gliding motility-associated-like protein</fullName>
    </submittedName>
</protein>
<evidence type="ECO:0000313" key="2">
    <source>
        <dbReference type="EMBL" id="PZW43901.1"/>
    </source>
</evidence>
<dbReference type="CDD" id="cd00146">
    <property type="entry name" value="PKD"/>
    <property type="match status" value="1"/>
</dbReference>
<dbReference type="Pfam" id="PF18911">
    <property type="entry name" value="PKD_4"/>
    <property type="match status" value="1"/>
</dbReference>
<sequence>MIMKKLLTISFLFIWVLSSFGQKEANIWYFGDEAGIDFNVDPPIALDNGVLSSVEGCASISNSNGNILFYTDGQEVYNRNHQLMSNGGGLLGDNSSTSSAIIVPFKGVANKYYLFTTDGVAGPDGLRYSIVDMNLDNGLGAITNEKNILLHTPVSEKLTATRSIIDGNYWILSHKWDSNEFIAYKIDDNGLNLNPVISGAGVQVGPTITNSAIGVIKFSAYGDQVAMVNSYEPEVVQLFDFDSQTGLVSNPKTILNTTNGNEQENVHPYGVEFSPNGKFLYVSVSFDGLYQFDISLNSETAISNSAIKLKDFSSLLGTLQLAPNNKIYLTRVKYSLDVINQPNEAGILANFESNVINLGNNTAKLGLPTFMQTFFLKDLIIENTCLGDVTQFILENNFDSVIWNFDDPNSGNNTATGENPTHVFSAPGTYQVTYQGTIGNQVQNFTKDVLISETPIAYPVSNLAECPNQEGEALFDTSNIMSQIINNQQNVVVDFFDENGNLLNVPLSNPLPSTTQTITARISNVNNNECFNETTFDLIVYNFPDTNLEEIYSICNGESVEISIPENFDSYNWSTGNTSNSITLNEPGIYTVTLIKQFELGVCEKIYTLELRTSEIATIKNIETIDWSEENNSLIIHVEGSGDYIYSLDNINYQSNNSFHSLPYKKEYKVYVKDKNGCGIASEDVSLLYYPKFFTPNNDGFNDRWNIYNFKSQRVKRIVIYDRYGKIIYNITLPNRGWDGNYNGKRMPSNDYWFSVELHSGKTYKGNFTLKR</sequence>
<dbReference type="InterPro" id="IPR035986">
    <property type="entry name" value="PKD_dom_sf"/>
</dbReference>
<dbReference type="Gene3D" id="2.60.40.10">
    <property type="entry name" value="Immunoglobulins"/>
    <property type="match status" value="1"/>
</dbReference>
<dbReference type="SUPFAM" id="SSF63829">
    <property type="entry name" value="Calcium-dependent phosphotriesterase"/>
    <property type="match status" value="1"/>
</dbReference>
<dbReference type="NCBIfam" id="TIGR04131">
    <property type="entry name" value="Bac_Flav_CTERM"/>
    <property type="match status" value="1"/>
</dbReference>
<dbReference type="Pfam" id="PF13585">
    <property type="entry name" value="CHU_C"/>
    <property type="match status" value="1"/>
</dbReference>
<dbReference type="AlphaFoldDB" id="A0A2W7IAG6"/>
<dbReference type="Proteomes" id="UP000249542">
    <property type="component" value="Unassembled WGS sequence"/>
</dbReference>
<comment type="caution">
    <text evidence="2">The sequence shown here is derived from an EMBL/GenBank/DDBJ whole genome shotgun (WGS) entry which is preliminary data.</text>
</comment>
<dbReference type="EMBL" id="QKYV01000001">
    <property type="protein sequence ID" value="PZW43901.1"/>
    <property type="molecule type" value="Genomic_DNA"/>
</dbReference>
<proteinExistence type="predicted"/>
<dbReference type="InterPro" id="IPR015943">
    <property type="entry name" value="WD40/YVTN_repeat-like_dom_sf"/>
</dbReference>
<dbReference type="InterPro" id="IPR013783">
    <property type="entry name" value="Ig-like_fold"/>
</dbReference>
<dbReference type="PROSITE" id="PS50093">
    <property type="entry name" value="PKD"/>
    <property type="match status" value="1"/>
</dbReference>
<evidence type="ECO:0000313" key="3">
    <source>
        <dbReference type="Proteomes" id="UP000249542"/>
    </source>
</evidence>
<dbReference type="SUPFAM" id="SSF49299">
    <property type="entry name" value="PKD domain"/>
    <property type="match status" value="1"/>
</dbReference>